<accession>A0A9N8HAZ2</accession>
<evidence type="ECO:0000313" key="2">
    <source>
        <dbReference type="EMBL" id="CAB9506232.1"/>
    </source>
</evidence>
<dbReference type="OrthoDB" id="46933at2759"/>
<keyword evidence="3" id="KW-1185">Reference proteome</keyword>
<evidence type="ECO:0000256" key="1">
    <source>
        <dbReference type="SAM" id="SignalP"/>
    </source>
</evidence>
<reference evidence="2" key="1">
    <citation type="submission" date="2020-06" db="EMBL/GenBank/DDBJ databases">
        <authorList>
            <consortium name="Plant Systems Biology data submission"/>
        </authorList>
    </citation>
    <scope>NUCLEOTIDE SEQUENCE</scope>
    <source>
        <strain evidence="2">D6</strain>
    </source>
</reference>
<feature type="chain" id="PRO_5040181480" evidence="1">
    <location>
        <begin position="22"/>
        <end position="315"/>
    </location>
</feature>
<dbReference type="EMBL" id="CAICTM010000258">
    <property type="protein sequence ID" value="CAB9506232.1"/>
    <property type="molecule type" value="Genomic_DNA"/>
</dbReference>
<name>A0A9N8HAZ2_9STRA</name>
<proteinExistence type="predicted"/>
<organism evidence="2 3">
    <name type="scientific">Seminavis robusta</name>
    <dbReference type="NCBI Taxonomy" id="568900"/>
    <lineage>
        <taxon>Eukaryota</taxon>
        <taxon>Sar</taxon>
        <taxon>Stramenopiles</taxon>
        <taxon>Ochrophyta</taxon>
        <taxon>Bacillariophyta</taxon>
        <taxon>Bacillariophyceae</taxon>
        <taxon>Bacillariophycidae</taxon>
        <taxon>Naviculales</taxon>
        <taxon>Naviculaceae</taxon>
        <taxon>Seminavis</taxon>
    </lineage>
</organism>
<dbReference type="AlphaFoldDB" id="A0A9N8HAZ2"/>
<sequence length="315" mass="34586">MTKFLYFGFTVLAVLVSVTDARLGADEDRELQQDVIQGQHVITNTYPLSLCQGDCDSDSDCGDNLKCFHRHAGDPLPLCNIAEGEVTHRTDYCVPIGAPESLLGPPLTVVGNNGDGPFPLGKCQGDCDTNAECQEGLICFQRNAGQPVPGCRGSHNARTDFCIDPADQAALEASNFPVSATRDMAVFLNYTITQNDRQPTNAEYQALGVETDKWLTDEVDRIFANNNNQLHDIAITIGKAEYLPSQEATQQIRWNAKMTWTATSANYIPTAFEISQRRNNFQVFSYQTVYLQALDSSNVFFNTGSVGFGLSPAEF</sequence>
<gene>
    <name evidence="2" type="ORF">SEMRO_259_G101330.1</name>
</gene>
<comment type="caution">
    <text evidence="2">The sequence shown here is derived from an EMBL/GenBank/DDBJ whole genome shotgun (WGS) entry which is preliminary data.</text>
</comment>
<keyword evidence="1" id="KW-0732">Signal</keyword>
<feature type="signal peptide" evidence="1">
    <location>
        <begin position="1"/>
        <end position="21"/>
    </location>
</feature>
<evidence type="ECO:0000313" key="3">
    <source>
        <dbReference type="Proteomes" id="UP001153069"/>
    </source>
</evidence>
<dbReference type="Proteomes" id="UP001153069">
    <property type="component" value="Unassembled WGS sequence"/>
</dbReference>
<protein>
    <submittedName>
        <fullName evidence="2">Uncharacterized protein</fullName>
    </submittedName>
</protein>